<dbReference type="FunFam" id="3.30.1490.100:FF:000004">
    <property type="entry name" value="DNA polymerase IV"/>
    <property type="match status" value="1"/>
</dbReference>
<dbReference type="SUPFAM" id="SSF56672">
    <property type="entry name" value="DNA/RNA polymerases"/>
    <property type="match status" value="1"/>
</dbReference>
<dbReference type="GO" id="GO:0042276">
    <property type="term" value="P:error-prone translesion synthesis"/>
    <property type="evidence" value="ECO:0007669"/>
    <property type="project" value="TreeGrafter"/>
</dbReference>
<keyword evidence="12 17" id="KW-0239">DNA-directed DNA polymerase</keyword>
<keyword evidence="10 17" id="KW-0227">DNA damage</keyword>
<dbReference type="GO" id="GO:0009432">
    <property type="term" value="P:SOS response"/>
    <property type="evidence" value="ECO:0007669"/>
    <property type="project" value="TreeGrafter"/>
</dbReference>
<evidence type="ECO:0000259" key="18">
    <source>
        <dbReference type="PROSITE" id="PS50173"/>
    </source>
</evidence>
<evidence type="ECO:0000256" key="4">
    <source>
        <dbReference type="ARBA" id="ARBA00022457"/>
    </source>
</evidence>
<dbReference type="NCBIfam" id="NF002882">
    <property type="entry name" value="PRK03348.1"/>
    <property type="match status" value="1"/>
</dbReference>
<dbReference type="Pfam" id="PF11799">
    <property type="entry name" value="IMS_C"/>
    <property type="match status" value="1"/>
</dbReference>
<protein>
    <recommendedName>
        <fullName evidence="17">DNA polymerase IV</fullName>
        <shortName evidence="17">Pol IV</shortName>
        <ecNumber evidence="17">2.7.7.7</ecNumber>
    </recommendedName>
</protein>
<dbReference type="GO" id="GO:0003887">
    <property type="term" value="F:DNA-directed DNA polymerase activity"/>
    <property type="evidence" value="ECO:0007669"/>
    <property type="project" value="UniProtKB-UniRule"/>
</dbReference>
<dbReference type="Gene3D" id="3.30.70.270">
    <property type="match status" value="1"/>
</dbReference>
<feature type="site" description="Substrate discrimination" evidence="17">
    <location>
        <position position="16"/>
    </location>
</feature>
<keyword evidence="9 17" id="KW-0479">Metal-binding</keyword>
<evidence type="ECO:0000256" key="13">
    <source>
        <dbReference type="ARBA" id="ARBA00023125"/>
    </source>
</evidence>
<feature type="binding site" evidence="17">
    <location>
        <position position="11"/>
    </location>
    <ligand>
        <name>Mg(2+)</name>
        <dbReference type="ChEBI" id="CHEBI:18420"/>
    </ligand>
</feature>
<dbReference type="FunFam" id="3.40.1170.60:FF:000001">
    <property type="entry name" value="DNA polymerase IV"/>
    <property type="match status" value="1"/>
</dbReference>
<dbReference type="HAMAP" id="MF_01113">
    <property type="entry name" value="DNApol_IV"/>
    <property type="match status" value="1"/>
</dbReference>
<dbReference type="PROSITE" id="PS50173">
    <property type="entry name" value="UMUC"/>
    <property type="match status" value="1"/>
</dbReference>
<comment type="subcellular location">
    <subcellularLocation>
        <location evidence="1 17">Cytoplasm</location>
    </subcellularLocation>
</comment>
<dbReference type="Pfam" id="PF14520">
    <property type="entry name" value="HHH_5"/>
    <property type="match status" value="1"/>
</dbReference>
<comment type="cofactor">
    <cofactor evidence="17">
        <name>Mg(2+)</name>
        <dbReference type="ChEBI" id="CHEBI:18420"/>
    </cofactor>
    <text evidence="17">Binds 2 magnesium ions per subunit.</text>
</comment>
<keyword evidence="14 17" id="KW-0234">DNA repair</keyword>
<dbReference type="InterPro" id="IPR043502">
    <property type="entry name" value="DNA/RNA_pol_sf"/>
</dbReference>
<dbReference type="Gene3D" id="1.10.150.20">
    <property type="entry name" value="5' to 3' exonuclease, C-terminal subdomain"/>
    <property type="match status" value="1"/>
</dbReference>
<dbReference type="GO" id="GO:0005829">
    <property type="term" value="C:cytosol"/>
    <property type="evidence" value="ECO:0007669"/>
    <property type="project" value="TreeGrafter"/>
</dbReference>
<feature type="domain" description="UmuC" evidence="18">
    <location>
        <begin position="7"/>
        <end position="198"/>
    </location>
</feature>
<keyword evidence="8 17" id="KW-0235">DNA replication</keyword>
<gene>
    <name evidence="17" type="primary">dinB</name>
    <name evidence="19" type="ORF">ABWK59_07330</name>
</gene>
<evidence type="ECO:0000256" key="10">
    <source>
        <dbReference type="ARBA" id="ARBA00022763"/>
    </source>
</evidence>
<dbReference type="EMBL" id="CP159872">
    <property type="protein sequence ID" value="XCM78761.1"/>
    <property type="molecule type" value="Genomic_DNA"/>
</dbReference>
<evidence type="ECO:0000256" key="16">
    <source>
        <dbReference type="ARBA" id="ARBA00049244"/>
    </source>
</evidence>
<dbReference type="EC" id="2.7.7.7" evidence="17"/>
<name>A0AAU8JR42_9ACTN</name>
<accession>A0AAU8JR42</accession>
<evidence type="ECO:0000256" key="8">
    <source>
        <dbReference type="ARBA" id="ARBA00022705"/>
    </source>
</evidence>
<proteinExistence type="inferred from homology"/>
<dbReference type="InterPro" id="IPR036775">
    <property type="entry name" value="DNA_pol_Y-fam_lit_finger_sf"/>
</dbReference>
<dbReference type="KEGG" id="kcm:ABWK59_07330"/>
<organism evidence="19">
    <name type="scientific">Kitasatospora camelliae</name>
    <dbReference type="NCBI Taxonomy" id="3156397"/>
    <lineage>
        <taxon>Bacteria</taxon>
        <taxon>Bacillati</taxon>
        <taxon>Actinomycetota</taxon>
        <taxon>Actinomycetes</taxon>
        <taxon>Kitasatosporales</taxon>
        <taxon>Streptomycetaceae</taxon>
        <taxon>Kitasatospora</taxon>
    </lineage>
</organism>
<keyword evidence="7 17" id="KW-0548">Nucleotidyltransferase</keyword>
<keyword evidence="13 17" id="KW-0238">DNA-binding</keyword>
<evidence type="ECO:0000256" key="6">
    <source>
        <dbReference type="ARBA" id="ARBA00022679"/>
    </source>
</evidence>
<dbReference type="SUPFAM" id="SSF100879">
    <property type="entry name" value="Lesion bypass DNA polymerase (Y-family), little finger domain"/>
    <property type="match status" value="1"/>
</dbReference>
<dbReference type="Gene3D" id="3.40.1170.60">
    <property type="match status" value="1"/>
</dbReference>
<dbReference type="GO" id="GO:0000287">
    <property type="term" value="F:magnesium ion binding"/>
    <property type="evidence" value="ECO:0007669"/>
    <property type="project" value="UniProtKB-UniRule"/>
</dbReference>
<dbReference type="GO" id="GO:0006281">
    <property type="term" value="P:DNA repair"/>
    <property type="evidence" value="ECO:0007669"/>
    <property type="project" value="UniProtKB-UniRule"/>
</dbReference>
<reference evidence="19" key="1">
    <citation type="submission" date="2024-06" db="EMBL/GenBank/DDBJ databases">
        <title>The genome sequences of Kitasatospora sp. strain HUAS MG31.</title>
        <authorList>
            <person name="Mo P."/>
        </authorList>
    </citation>
    <scope>NUCLEOTIDE SEQUENCE</scope>
    <source>
        <strain evidence="19">HUAS MG31</strain>
    </source>
</reference>
<dbReference type="CDD" id="cd03586">
    <property type="entry name" value="PolY_Pol_IV_kappa"/>
    <property type="match status" value="1"/>
</dbReference>
<comment type="function">
    <text evidence="15 17">Poorly processive, error-prone DNA polymerase involved in untargeted mutagenesis. Copies undamaged DNA at stalled replication forks, which arise in vivo from mismatched or misaligned primer ends. These misaligned primers can be extended by PolIV. Exhibits no 3'-5' exonuclease (proofreading) activity. May be involved in translesional synthesis, in conjunction with the beta clamp from PolIII.</text>
</comment>
<evidence type="ECO:0000256" key="12">
    <source>
        <dbReference type="ARBA" id="ARBA00022932"/>
    </source>
</evidence>
<evidence type="ECO:0000256" key="3">
    <source>
        <dbReference type="ARBA" id="ARBA00011245"/>
    </source>
</evidence>
<dbReference type="InterPro" id="IPR050116">
    <property type="entry name" value="DNA_polymerase-Y"/>
</dbReference>
<dbReference type="InterPro" id="IPR043128">
    <property type="entry name" value="Rev_trsase/Diguanyl_cyclase"/>
</dbReference>
<dbReference type="AlphaFoldDB" id="A0AAU8JR42"/>
<keyword evidence="5 17" id="KW-0963">Cytoplasm</keyword>
<dbReference type="NCBIfam" id="NF002677">
    <property type="entry name" value="PRK02406.1"/>
    <property type="match status" value="1"/>
</dbReference>
<keyword evidence="4 17" id="KW-0515">Mutator protein</keyword>
<dbReference type="PANTHER" id="PTHR11076:SF33">
    <property type="entry name" value="DNA POLYMERASE KAPPA"/>
    <property type="match status" value="1"/>
</dbReference>
<evidence type="ECO:0000256" key="7">
    <source>
        <dbReference type="ARBA" id="ARBA00022695"/>
    </source>
</evidence>
<dbReference type="RefSeq" id="WP_354638909.1">
    <property type="nucleotide sequence ID" value="NZ_CP159872.1"/>
</dbReference>
<dbReference type="GO" id="GO:0006261">
    <property type="term" value="P:DNA-templated DNA replication"/>
    <property type="evidence" value="ECO:0007669"/>
    <property type="project" value="UniProtKB-UniRule"/>
</dbReference>
<dbReference type="InterPro" id="IPR022880">
    <property type="entry name" value="DNApol_IV"/>
</dbReference>
<feature type="binding site" evidence="17">
    <location>
        <position position="105"/>
    </location>
    <ligand>
        <name>Mg(2+)</name>
        <dbReference type="ChEBI" id="CHEBI:18420"/>
    </ligand>
</feature>
<keyword evidence="6 17" id="KW-0808">Transferase</keyword>
<feature type="active site" evidence="17">
    <location>
        <position position="106"/>
    </location>
</feature>
<evidence type="ECO:0000256" key="5">
    <source>
        <dbReference type="ARBA" id="ARBA00022490"/>
    </source>
</evidence>
<evidence type="ECO:0000256" key="11">
    <source>
        <dbReference type="ARBA" id="ARBA00022842"/>
    </source>
</evidence>
<dbReference type="GO" id="GO:0003684">
    <property type="term" value="F:damaged DNA binding"/>
    <property type="evidence" value="ECO:0007669"/>
    <property type="project" value="InterPro"/>
</dbReference>
<dbReference type="InterPro" id="IPR001126">
    <property type="entry name" value="UmuC"/>
</dbReference>
<evidence type="ECO:0000256" key="9">
    <source>
        <dbReference type="ARBA" id="ARBA00022723"/>
    </source>
</evidence>
<evidence type="ECO:0000256" key="14">
    <source>
        <dbReference type="ARBA" id="ARBA00023204"/>
    </source>
</evidence>
<dbReference type="PANTHER" id="PTHR11076">
    <property type="entry name" value="DNA REPAIR POLYMERASE UMUC / TRANSFERASE FAMILY MEMBER"/>
    <property type="match status" value="1"/>
</dbReference>
<sequence length="471" mass="49763">MRTVPSIIHLDMDAFFAAVEQAAKPSLRGKPVIVGGLGGRGVVSTASYEARRFGVHSAMPMAQARRLCPNAAFLSGRYEAYRQVSEIVMGLLRERSPLVEPLSLDEAFVDLEAGPYGPALRDASPAEGAELVLAVAEDLRADILERTGLTASVGAAGSKLMAKIASEQAKPDGLVLVEIGSERAVLAPMSVRALPGIGPATEQALRRAGLSTVADLADAGLEELVHLLGRAHGAGVHAAALGLDERPVVPDRDAKSVSVEDTFEVDLADRDRIMHEIDVLAARCVRRLRAAGRSGRTVVLKVRRFDFSTLTRSETLRGPTDDGDVIAETARRLAWQVDTTGGVRLLGVGVSQLADYTQEDLFAQAEREAAAARAEAAGEGESVASAGVEGEVAEVMEESGEAGEGVSVGVVRRWYPGQDVTHAAYGPGWVQGSGVGRVTVRFETPDSGVGRVRTFAVEDPELNPSEPLPLR</sequence>
<evidence type="ECO:0000256" key="15">
    <source>
        <dbReference type="ARBA" id="ARBA00025589"/>
    </source>
</evidence>
<dbReference type="Gene3D" id="3.30.1490.100">
    <property type="entry name" value="DNA polymerase, Y-family, little finger domain"/>
    <property type="match status" value="1"/>
</dbReference>
<evidence type="ECO:0000256" key="2">
    <source>
        <dbReference type="ARBA" id="ARBA00010945"/>
    </source>
</evidence>
<comment type="similarity">
    <text evidence="2 17">Belongs to the DNA polymerase type-Y family.</text>
</comment>
<evidence type="ECO:0000256" key="17">
    <source>
        <dbReference type="HAMAP-Rule" id="MF_01113"/>
    </source>
</evidence>
<evidence type="ECO:0000256" key="1">
    <source>
        <dbReference type="ARBA" id="ARBA00004496"/>
    </source>
</evidence>
<comment type="subunit">
    <text evidence="3 17">Monomer.</text>
</comment>
<comment type="catalytic activity">
    <reaction evidence="16 17">
        <text>DNA(n) + a 2'-deoxyribonucleoside 5'-triphosphate = DNA(n+1) + diphosphate</text>
        <dbReference type="Rhea" id="RHEA:22508"/>
        <dbReference type="Rhea" id="RHEA-COMP:17339"/>
        <dbReference type="Rhea" id="RHEA-COMP:17340"/>
        <dbReference type="ChEBI" id="CHEBI:33019"/>
        <dbReference type="ChEBI" id="CHEBI:61560"/>
        <dbReference type="ChEBI" id="CHEBI:173112"/>
        <dbReference type="EC" id="2.7.7.7"/>
    </reaction>
</comment>
<dbReference type="InterPro" id="IPR017961">
    <property type="entry name" value="DNA_pol_Y-fam_little_finger"/>
</dbReference>
<evidence type="ECO:0000313" key="19">
    <source>
        <dbReference type="EMBL" id="XCM78761.1"/>
    </source>
</evidence>
<keyword evidence="11 17" id="KW-0460">Magnesium</keyword>
<dbReference type="Pfam" id="PF00817">
    <property type="entry name" value="IMS"/>
    <property type="match status" value="1"/>
</dbReference>